<protein>
    <submittedName>
        <fullName evidence="2">Glycosyl transferase family 2</fullName>
    </submittedName>
</protein>
<dbReference type="EMBL" id="FNAI01000003">
    <property type="protein sequence ID" value="SDE03598.1"/>
    <property type="molecule type" value="Genomic_DNA"/>
</dbReference>
<sequence length="315" mass="36429">MLTELAIVIPAYKSNFLETALDSIVAQTNHNFIVYVSDDGSREDLLAIVNLYKYKLNIEYYRFPDNLGRKDLVGHWNRSVRLSAEKWVWLFSDDDVLSPGCVEAFYRELEATGAAYNLYRFNIEMIDSIGATICIKQPHPVLESAYGFLTGRLQSRSLSAAVEYIFRKEVFDKYQGFVNFPSAYCADDASWLIFADDQLIFTIQAEKVYWRASGINISAGKTRAFPKAQALLQFIAFVTEKFSTQRSELLAMAYPWFFENLLYIQGRLSVLQSVQLSRKFCRIMGGREMDVFKKIFALQYRYTRFASFLQKWSGY</sequence>
<dbReference type="PANTHER" id="PTHR22916">
    <property type="entry name" value="GLYCOSYLTRANSFERASE"/>
    <property type="match status" value="1"/>
</dbReference>
<evidence type="ECO:0000313" key="3">
    <source>
        <dbReference type="Proteomes" id="UP000199072"/>
    </source>
</evidence>
<dbReference type="CDD" id="cd00761">
    <property type="entry name" value="Glyco_tranf_GTA_type"/>
    <property type="match status" value="1"/>
</dbReference>
<feature type="domain" description="Glycosyltransferase 2-like" evidence="1">
    <location>
        <begin position="7"/>
        <end position="119"/>
    </location>
</feature>
<evidence type="ECO:0000259" key="1">
    <source>
        <dbReference type="Pfam" id="PF00535"/>
    </source>
</evidence>
<proteinExistence type="predicted"/>
<dbReference type="SUPFAM" id="SSF53448">
    <property type="entry name" value="Nucleotide-diphospho-sugar transferases"/>
    <property type="match status" value="1"/>
</dbReference>
<gene>
    <name evidence="2" type="ORF">SAMN05216464_103414</name>
</gene>
<dbReference type="Gene3D" id="3.90.550.10">
    <property type="entry name" value="Spore Coat Polysaccharide Biosynthesis Protein SpsA, Chain A"/>
    <property type="match status" value="1"/>
</dbReference>
<dbReference type="OrthoDB" id="9815829at2"/>
<keyword evidence="2" id="KW-0808">Transferase</keyword>
<organism evidence="2 3">
    <name type="scientific">Mucilaginibacter pineti</name>
    <dbReference type="NCBI Taxonomy" id="1391627"/>
    <lineage>
        <taxon>Bacteria</taxon>
        <taxon>Pseudomonadati</taxon>
        <taxon>Bacteroidota</taxon>
        <taxon>Sphingobacteriia</taxon>
        <taxon>Sphingobacteriales</taxon>
        <taxon>Sphingobacteriaceae</taxon>
        <taxon>Mucilaginibacter</taxon>
    </lineage>
</organism>
<dbReference type="InterPro" id="IPR001173">
    <property type="entry name" value="Glyco_trans_2-like"/>
</dbReference>
<dbReference type="PANTHER" id="PTHR22916:SF3">
    <property type="entry name" value="UDP-GLCNAC:BETAGAL BETA-1,3-N-ACETYLGLUCOSAMINYLTRANSFERASE-LIKE PROTEIN 1"/>
    <property type="match status" value="1"/>
</dbReference>
<reference evidence="2 3" key="1">
    <citation type="submission" date="2016-10" db="EMBL/GenBank/DDBJ databases">
        <authorList>
            <person name="de Groot N.N."/>
        </authorList>
    </citation>
    <scope>NUCLEOTIDE SEQUENCE [LARGE SCALE GENOMIC DNA]</scope>
    <source>
        <strain evidence="2 3">47C3B</strain>
    </source>
</reference>
<dbReference type="RefSeq" id="WP_091148532.1">
    <property type="nucleotide sequence ID" value="NZ_FNAI01000003.1"/>
</dbReference>
<dbReference type="Proteomes" id="UP000199072">
    <property type="component" value="Unassembled WGS sequence"/>
</dbReference>
<dbReference type="Pfam" id="PF00535">
    <property type="entry name" value="Glycos_transf_2"/>
    <property type="match status" value="1"/>
</dbReference>
<dbReference type="AlphaFoldDB" id="A0A1G6ZLS3"/>
<accession>A0A1G6ZLS3</accession>
<dbReference type="GO" id="GO:0016758">
    <property type="term" value="F:hexosyltransferase activity"/>
    <property type="evidence" value="ECO:0007669"/>
    <property type="project" value="UniProtKB-ARBA"/>
</dbReference>
<dbReference type="InterPro" id="IPR029044">
    <property type="entry name" value="Nucleotide-diphossugar_trans"/>
</dbReference>
<keyword evidence="3" id="KW-1185">Reference proteome</keyword>
<evidence type="ECO:0000313" key="2">
    <source>
        <dbReference type="EMBL" id="SDE03598.1"/>
    </source>
</evidence>
<name>A0A1G6ZLS3_9SPHI</name>
<dbReference type="STRING" id="1391627.SAMN05216464_103414"/>